<evidence type="ECO:0000256" key="1">
    <source>
        <dbReference type="SAM" id="Coils"/>
    </source>
</evidence>
<reference evidence="3" key="1">
    <citation type="journal article" date="2019" name="Int. J. Syst. Evol. Microbiol.">
        <title>The Global Catalogue of Microorganisms (GCM) 10K type strain sequencing project: providing services to taxonomists for standard genome sequencing and annotation.</title>
        <authorList>
            <consortium name="The Broad Institute Genomics Platform"/>
            <consortium name="The Broad Institute Genome Sequencing Center for Infectious Disease"/>
            <person name="Wu L."/>
            <person name="Ma J."/>
        </authorList>
    </citation>
    <scope>NUCLEOTIDE SEQUENCE [LARGE SCALE GENOMIC DNA]</scope>
    <source>
        <strain evidence="3">CCUG 73951</strain>
    </source>
</reference>
<organism evidence="2 3">
    <name type="scientific">Halobacillus campisalis</name>
    <dbReference type="NCBI Taxonomy" id="435909"/>
    <lineage>
        <taxon>Bacteria</taxon>
        <taxon>Bacillati</taxon>
        <taxon>Bacillota</taxon>
        <taxon>Bacilli</taxon>
        <taxon>Bacillales</taxon>
        <taxon>Bacillaceae</taxon>
        <taxon>Halobacillus</taxon>
    </lineage>
</organism>
<dbReference type="RefSeq" id="WP_289215184.1">
    <property type="nucleotide sequence ID" value="NZ_JAPVRC010000002.1"/>
</dbReference>
<gene>
    <name evidence="2" type="ORF">ACFQMN_18315</name>
</gene>
<name>A0ABW2K7P4_9BACI</name>
<evidence type="ECO:0000313" key="3">
    <source>
        <dbReference type="Proteomes" id="UP001596494"/>
    </source>
</evidence>
<comment type="caution">
    <text evidence="2">The sequence shown here is derived from an EMBL/GenBank/DDBJ whole genome shotgun (WGS) entry which is preliminary data.</text>
</comment>
<protein>
    <submittedName>
        <fullName evidence="2">Uncharacterized protein</fullName>
    </submittedName>
</protein>
<feature type="coiled-coil region" evidence="1">
    <location>
        <begin position="60"/>
        <end position="90"/>
    </location>
</feature>
<proteinExistence type="predicted"/>
<accession>A0ABW2K7P4</accession>
<sequence length="92" mass="10672">MIEDNAALKEKNKKLRADLQKLLEAEKPIVANTDGDELLYQLEKQVKELLGQSFDYEEEMDSKLVIMTALESKMEELNAEIEEIENEVKKEE</sequence>
<evidence type="ECO:0000313" key="2">
    <source>
        <dbReference type="EMBL" id="MFC7322824.1"/>
    </source>
</evidence>
<dbReference type="EMBL" id="JBHTBY010000017">
    <property type="protein sequence ID" value="MFC7322824.1"/>
    <property type="molecule type" value="Genomic_DNA"/>
</dbReference>
<keyword evidence="1" id="KW-0175">Coiled coil</keyword>
<keyword evidence="3" id="KW-1185">Reference proteome</keyword>
<dbReference type="Proteomes" id="UP001596494">
    <property type="component" value="Unassembled WGS sequence"/>
</dbReference>